<dbReference type="InterPro" id="IPR027353">
    <property type="entry name" value="NET_dom"/>
</dbReference>
<sequence>MDPISQTKCAYIYDTVITSPLGTEVIKFFMDDIEDSNKNKDHTDDNNNNNKPNESESVFLLQIRDNLDENKYPTPQSFIEEVNLKYSLKARDYGTGSDISLCLLTLLQLITEKFEKCFPKKDEKPLFDELDSFIDGFDELGKVIPNDRKSFIKFYNTASQAGNGAKRPVRPSKFQIADQKIDVEELYKKVIELKTDKDFEKVVDIIVSHEPSYSHSDNIVEIDLYKCQPYTLKLIKNYVDSQNKEEEENSSEENNKSENTDE</sequence>
<comment type="caution">
    <text evidence="3">The sequence shown here is derived from an EMBL/GenBank/DDBJ whole genome shotgun (WGS) entry which is preliminary data.</text>
</comment>
<evidence type="ECO:0000259" key="2">
    <source>
        <dbReference type="Pfam" id="PF17035"/>
    </source>
</evidence>
<proteinExistence type="predicted"/>
<organism evidence="3 4">
    <name type="scientific">Tritrichomonas musculus</name>
    <dbReference type="NCBI Taxonomy" id="1915356"/>
    <lineage>
        <taxon>Eukaryota</taxon>
        <taxon>Metamonada</taxon>
        <taxon>Parabasalia</taxon>
        <taxon>Tritrichomonadida</taxon>
        <taxon>Tritrichomonadidae</taxon>
        <taxon>Tritrichomonas</taxon>
    </lineage>
</organism>
<gene>
    <name evidence="3" type="ORF">M9Y10_022784</name>
</gene>
<reference evidence="3 4" key="1">
    <citation type="submission" date="2024-04" db="EMBL/GenBank/DDBJ databases">
        <title>Tritrichomonas musculus Genome.</title>
        <authorList>
            <person name="Alves-Ferreira E."/>
            <person name="Grigg M."/>
            <person name="Lorenzi H."/>
            <person name="Galac M."/>
        </authorList>
    </citation>
    <scope>NUCLEOTIDE SEQUENCE [LARGE SCALE GENOMIC DNA]</scope>
    <source>
        <strain evidence="3 4">EAF2021</strain>
    </source>
</reference>
<feature type="domain" description="NET" evidence="2">
    <location>
        <begin position="196"/>
        <end position="241"/>
    </location>
</feature>
<protein>
    <recommendedName>
        <fullName evidence="2">NET domain-containing protein</fullName>
    </recommendedName>
</protein>
<dbReference type="Pfam" id="PF17035">
    <property type="entry name" value="BET"/>
    <property type="match status" value="1"/>
</dbReference>
<keyword evidence="4" id="KW-1185">Reference proteome</keyword>
<feature type="region of interest" description="Disordered" evidence="1">
    <location>
        <begin position="241"/>
        <end position="262"/>
    </location>
</feature>
<dbReference type="EMBL" id="JAPFFF010000003">
    <property type="protein sequence ID" value="KAK8894349.1"/>
    <property type="molecule type" value="Genomic_DNA"/>
</dbReference>
<dbReference type="Gene3D" id="1.20.1270.220">
    <property type="match status" value="1"/>
</dbReference>
<evidence type="ECO:0000313" key="3">
    <source>
        <dbReference type="EMBL" id="KAK8894349.1"/>
    </source>
</evidence>
<evidence type="ECO:0000256" key="1">
    <source>
        <dbReference type="SAM" id="MobiDB-lite"/>
    </source>
</evidence>
<name>A0ABR2KTE6_9EUKA</name>
<dbReference type="Proteomes" id="UP001470230">
    <property type="component" value="Unassembled WGS sequence"/>
</dbReference>
<evidence type="ECO:0000313" key="4">
    <source>
        <dbReference type="Proteomes" id="UP001470230"/>
    </source>
</evidence>
<accession>A0ABR2KTE6</accession>
<feature type="compositionally biased region" description="Basic and acidic residues" evidence="1">
    <location>
        <begin position="253"/>
        <end position="262"/>
    </location>
</feature>
<dbReference type="InterPro" id="IPR038336">
    <property type="entry name" value="NET_sf"/>
</dbReference>